<dbReference type="GO" id="GO:0006606">
    <property type="term" value="P:protein import into nucleus"/>
    <property type="evidence" value="ECO:0007669"/>
    <property type="project" value="TreeGrafter"/>
</dbReference>
<dbReference type="OMA" id="LDESLWW"/>
<dbReference type="Proteomes" id="UP000655225">
    <property type="component" value="Unassembled WGS sequence"/>
</dbReference>
<evidence type="ECO:0000313" key="2">
    <source>
        <dbReference type="Proteomes" id="UP000655225"/>
    </source>
</evidence>
<name>A0A834ZFU9_TETSI</name>
<reference evidence="1 2" key="1">
    <citation type="submission" date="2020-04" db="EMBL/GenBank/DDBJ databases">
        <title>Plant Genome Project.</title>
        <authorList>
            <person name="Zhang R.-G."/>
        </authorList>
    </citation>
    <scope>NUCLEOTIDE SEQUENCE [LARGE SCALE GENOMIC DNA]</scope>
    <source>
        <strain evidence="1">YNK0</strain>
        <tissue evidence="1">Leaf</tissue>
    </source>
</reference>
<accession>A0A834ZFU9</accession>
<dbReference type="GO" id="GO:0044611">
    <property type="term" value="C:nuclear pore inner ring"/>
    <property type="evidence" value="ECO:0007669"/>
    <property type="project" value="TreeGrafter"/>
</dbReference>
<dbReference type="InterPro" id="IPR044840">
    <property type="entry name" value="Nup188"/>
</dbReference>
<dbReference type="AlphaFoldDB" id="A0A834ZFU9"/>
<dbReference type="EMBL" id="JABCRI010000005">
    <property type="protein sequence ID" value="KAF8406574.1"/>
    <property type="molecule type" value="Genomic_DNA"/>
</dbReference>
<dbReference type="GO" id="GO:0006405">
    <property type="term" value="P:RNA export from nucleus"/>
    <property type="evidence" value="ECO:0007669"/>
    <property type="project" value="TreeGrafter"/>
</dbReference>
<sequence>MASTAAAIDQAANPKSVDESIWWDSFVTLLNDLENAPLSTDLPLSLVEKLKSNHAWFLDTVSLFKPPNQASRFALDSNQVNVGSHRLIVRPELKDVALQVSSCLVGL</sequence>
<dbReference type="PANTHER" id="PTHR31431">
    <property type="entry name" value="NUCLEOPORIN NUP188 HOMOLOG"/>
    <property type="match status" value="1"/>
</dbReference>
<dbReference type="OrthoDB" id="552259at2759"/>
<keyword evidence="2" id="KW-1185">Reference proteome</keyword>
<comment type="caution">
    <text evidence="1">The sequence shown here is derived from an EMBL/GenBank/DDBJ whole genome shotgun (WGS) entry which is preliminary data.</text>
</comment>
<proteinExistence type="predicted"/>
<gene>
    <name evidence="1" type="ORF">HHK36_008662</name>
</gene>
<organism evidence="1 2">
    <name type="scientific">Tetracentron sinense</name>
    <name type="common">Spur-leaf</name>
    <dbReference type="NCBI Taxonomy" id="13715"/>
    <lineage>
        <taxon>Eukaryota</taxon>
        <taxon>Viridiplantae</taxon>
        <taxon>Streptophyta</taxon>
        <taxon>Embryophyta</taxon>
        <taxon>Tracheophyta</taxon>
        <taxon>Spermatophyta</taxon>
        <taxon>Magnoliopsida</taxon>
        <taxon>Trochodendrales</taxon>
        <taxon>Trochodendraceae</taxon>
        <taxon>Tetracentron</taxon>
    </lineage>
</organism>
<dbReference type="GO" id="GO:0017056">
    <property type="term" value="F:structural constituent of nuclear pore"/>
    <property type="evidence" value="ECO:0007669"/>
    <property type="project" value="InterPro"/>
</dbReference>
<evidence type="ECO:0000313" key="1">
    <source>
        <dbReference type="EMBL" id="KAF8406574.1"/>
    </source>
</evidence>
<dbReference type="PANTHER" id="PTHR31431:SF1">
    <property type="entry name" value="NUCLEOPORIN NUP188"/>
    <property type="match status" value="1"/>
</dbReference>
<protein>
    <submittedName>
        <fullName evidence="1">Uncharacterized protein</fullName>
    </submittedName>
</protein>